<organism evidence="1 2">
    <name type="scientific">Bartonella kosoyi</name>
    <dbReference type="NCBI Taxonomy" id="2133959"/>
    <lineage>
        <taxon>Bacteria</taxon>
        <taxon>Pseudomonadati</taxon>
        <taxon>Pseudomonadota</taxon>
        <taxon>Alphaproteobacteria</taxon>
        <taxon>Hyphomicrobiales</taxon>
        <taxon>Bartonellaceae</taxon>
        <taxon>Bartonella</taxon>
    </lineage>
</organism>
<sequence length="99" mass="11725">MKIRFEWDEAKAKINLRKHRVSFEIAARVFADPFAMVKQDRIENGEYRWQTLGLVDGFLLLLVAHTVHDDKDGIEVIRIISARRANLKERKRYEEEISL</sequence>
<name>A0A5B9CXM7_9HYPH</name>
<proteinExistence type="predicted"/>
<accession>A0A5B9CXM7</accession>
<dbReference type="Gene3D" id="3.10.450.530">
    <property type="entry name" value="Ribonuclease toxin, BrnT, of type II toxin-antitoxin system"/>
    <property type="match status" value="1"/>
</dbReference>
<dbReference type="RefSeq" id="WP_120101418.1">
    <property type="nucleotide sequence ID" value="NZ_CP031843.2"/>
</dbReference>
<dbReference type="KEGG" id="bky:D1093_06300"/>
<dbReference type="Pfam" id="PF04365">
    <property type="entry name" value="BrnT_toxin"/>
    <property type="match status" value="1"/>
</dbReference>
<evidence type="ECO:0000313" key="1">
    <source>
        <dbReference type="EMBL" id="QEE09238.1"/>
    </source>
</evidence>
<reference evidence="1 2" key="1">
    <citation type="journal article" date="2020" name="Int. J. Syst. Evol. Microbiol.">
        <title>Bartonella kosoyi sp. nov. and Bartonella krasnovii sp. nov., two novel species closely related to the zoonotic Bartonella elizabethae, isolated from black rats and wild desert rodent-fleas.</title>
        <authorList>
            <person name="Gutierrez R."/>
            <person name="Shalit T."/>
            <person name="Markus B."/>
            <person name="Yuan C."/>
            <person name="Nachum-Biala Y."/>
            <person name="Elad D."/>
            <person name="Harrus S."/>
        </authorList>
    </citation>
    <scope>NUCLEOTIDE SEQUENCE [LARGE SCALE GENOMIC DNA]</scope>
    <source>
        <strain evidence="1 2">Tel Aviv</strain>
    </source>
</reference>
<dbReference type="InterPro" id="IPR007460">
    <property type="entry name" value="BrnT_toxin"/>
</dbReference>
<gene>
    <name evidence="1" type="ORF">D1093_06300</name>
</gene>
<dbReference type="InterPro" id="IPR038573">
    <property type="entry name" value="BrnT_sf"/>
</dbReference>
<protein>
    <submittedName>
        <fullName evidence="1">BrnT family toxin</fullName>
    </submittedName>
</protein>
<dbReference type="AlphaFoldDB" id="A0A5B9CXM7"/>
<dbReference type="EMBL" id="CP031843">
    <property type="protein sequence ID" value="QEE09238.1"/>
    <property type="molecule type" value="Genomic_DNA"/>
</dbReference>
<keyword evidence="2" id="KW-1185">Reference proteome</keyword>
<evidence type="ECO:0000313" key="2">
    <source>
        <dbReference type="Proteomes" id="UP000321940"/>
    </source>
</evidence>
<dbReference type="Proteomes" id="UP000321940">
    <property type="component" value="Chromosome"/>
</dbReference>